<reference evidence="1 2" key="1">
    <citation type="submission" date="2024-02" db="EMBL/GenBank/DDBJ databases">
        <authorList>
            <person name="Chen Y."/>
            <person name="Shah S."/>
            <person name="Dougan E. K."/>
            <person name="Thang M."/>
            <person name="Chan C."/>
        </authorList>
    </citation>
    <scope>NUCLEOTIDE SEQUENCE [LARGE SCALE GENOMIC DNA]</scope>
</reference>
<dbReference type="Proteomes" id="UP001642464">
    <property type="component" value="Unassembled WGS sequence"/>
</dbReference>
<protein>
    <submittedName>
        <fullName evidence="1">FO synthase subunit 1</fullName>
    </submittedName>
</protein>
<evidence type="ECO:0000313" key="2">
    <source>
        <dbReference type="Proteomes" id="UP001642464"/>
    </source>
</evidence>
<evidence type="ECO:0000313" key="1">
    <source>
        <dbReference type="EMBL" id="CAK9097741.1"/>
    </source>
</evidence>
<comment type="caution">
    <text evidence="1">The sequence shown here is derived from an EMBL/GenBank/DDBJ whole genome shotgun (WGS) entry which is preliminary data.</text>
</comment>
<dbReference type="EMBL" id="CAXAMM010041165">
    <property type="protein sequence ID" value="CAK9097741.1"/>
    <property type="molecule type" value="Genomic_DNA"/>
</dbReference>
<keyword evidence="2" id="KW-1185">Reference proteome</keyword>
<name>A0ABP0RAW5_9DINO</name>
<accession>A0ABP0RAW5</accession>
<sequence>MRYLRKGLPKVVPSEGRAKIVSFLESVYNSIAETLPDVRDDWDGDVAEGLPELADAYADALMKRKKGKHARKNSLVINTQRFEGRELRFLPPGCVRDYYEQMNAAGGSDCPPCGFVTFWRVWREEFPFLLFRSTSPHTICSTCTNHKIMIKELHGHLRGKFAYPRSELFRAKELATLSRPRAHITGMICHGIIHAARLRNLRSGHSHEDVDQAFGLLASHLAKRARKAVGPPEFRTIIQDWLDGVTRVHEKGRYAVQVRGWAVILLTGSLYSAYAFNVRGSRCVAGGIAERNVIDEKTRDQILKRVPVMKSFKMFEAAEYMEAWVLDKLPLEPLLDASALGVGKDDRKRARVYVGLAKERIVLESAAHAWSKGVPWAEALDISEKALKKAEAKAKPLPKGRARRNV</sequence>
<organism evidence="1 2">
    <name type="scientific">Durusdinium trenchii</name>
    <dbReference type="NCBI Taxonomy" id="1381693"/>
    <lineage>
        <taxon>Eukaryota</taxon>
        <taxon>Sar</taxon>
        <taxon>Alveolata</taxon>
        <taxon>Dinophyceae</taxon>
        <taxon>Suessiales</taxon>
        <taxon>Symbiodiniaceae</taxon>
        <taxon>Durusdinium</taxon>
    </lineage>
</organism>
<proteinExistence type="predicted"/>
<gene>
    <name evidence="1" type="ORF">SCF082_LOCUS45853</name>
</gene>